<comment type="subcellular location">
    <subcellularLocation>
        <location evidence="1">Cytoplasm</location>
    </subcellularLocation>
</comment>
<proteinExistence type="predicted"/>
<feature type="domain" description="Abnormal spindle-like microcephaly-associated protein ASH" evidence="4">
    <location>
        <begin position="78"/>
        <end position="163"/>
    </location>
</feature>
<evidence type="ECO:0000313" key="6">
    <source>
        <dbReference type="Proteomes" id="UP000249061"/>
    </source>
</evidence>
<reference evidence="5 6" key="1">
    <citation type="submission" date="2017-08" db="EMBL/GenBank/DDBJ databases">
        <title>Infants hospitalized years apart are colonized by the same room-sourced microbial strains.</title>
        <authorList>
            <person name="Brooks B."/>
            <person name="Olm M.R."/>
            <person name="Firek B.A."/>
            <person name="Baker R."/>
            <person name="Thomas B.C."/>
            <person name="Morowitz M.J."/>
            <person name="Banfield J.F."/>
        </authorList>
    </citation>
    <scope>NUCLEOTIDE SEQUENCE [LARGE SCALE GENOMIC DNA]</scope>
    <source>
        <strain evidence="5">S2_003_000_R2_14</strain>
    </source>
</reference>
<comment type="caution">
    <text evidence="5">The sequence shown here is derived from an EMBL/GenBank/DDBJ whole genome shotgun (WGS) entry which is preliminary data.</text>
</comment>
<dbReference type="PANTHER" id="PTHR45912">
    <property type="entry name" value="CILIA- AND FLAGELLA-ASSOCIATED PROTEIN 47"/>
    <property type="match status" value="1"/>
</dbReference>
<accession>A0A2W5TRY0</accession>
<protein>
    <recommendedName>
        <fullName evidence="4">Abnormal spindle-like microcephaly-associated protein ASH domain-containing protein</fullName>
    </recommendedName>
</protein>
<dbReference type="Pfam" id="PF15780">
    <property type="entry name" value="ASH"/>
    <property type="match status" value="1"/>
</dbReference>
<name>A0A2W5TRY0_9BACT</name>
<dbReference type="InterPro" id="IPR031549">
    <property type="entry name" value="ASH"/>
</dbReference>
<dbReference type="PANTHER" id="PTHR45912:SF3">
    <property type="entry name" value="CILIA- AND FLAGELLA-ASSOCIATED PROTEIN 47"/>
    <property type="match status" value="1"/>
</dbReference>
<evidence type="ECO:0000256" key="1">
    <source>
        <dbReference type="ARBA" id="ARBA00004496"/>
    </source>
</evidence>
<dbReference type="Proteomes" id="UP000249061">
    <property type="component" value="Unassembled WGS sequence"/>
</dbReference>
<organism evidence="5 6">
    <name type="scientific">Archangium gephyra</name>
    <dbReference type="NCBI Taxonomy" id="48"/>
    <lineage>
        <taxon>Bacteria</taxon>
        <taxon>Pseudomonadati</taxon>
        <taxon>Myxococcota</taxon>
        <taxon>Myxococcia</taxon>
        <taxon>Myxococcales</taxon>
        <taxon>Cystobacterineae</taxon>
        <taxon>Archangiaceae</taxon>
        <taxon>Archangium</taxon>
    </lineage>
</organism>
<dbReference type="Gene3D" id="2.60.40.10">
    <property type="entry name" value="Immunoglobulins"/>
    <property type="match status" value="5"/>
</dbReference>
<dbReference type="GO" id="GO:0005737">
    <property type="term" value="C:cytoplasm"/>
    <property type="evidence" value="ECO:0007669"/>
    <property type="project" value="UniProtKB-SubCell"/>
</dbReference>
<dbReference type="InterPro" id="IPR013783">
    <property type="entry name" value="Ig-like_fold"/>
</dbReference>
<evidence type="ECO:0000259" key="4">
    <source>
        <dbReference type="Pfam" id="PF15780"/>
    </source>
</evidence>
<keyword evidence="2" id="KW-0963">Cytoplasm</keyword>
<evidence type="ECO:0000313" key="5">
    <source>
        <dbReference type="EMBL" id="PZR18340.1"/>
    </source>
</evidence>
<evidence type="ECO:0000256" key="3">
    <source>
        <dbReference type="SAM" id="SignalP"/>
    </source>
</evidence>
<dbReference type="EMBL" id="QFQP01000001">
    <property type="protein sequence ID" value="PZR18340.1"/>
    <property type="molecule type" value="Genomic_DNA"/>
</dbReference>
<dbReference type="AlphaFoldDB" id="A0A2W5TRY0"/>
<dbReference type="PROSITE" id="PS51257">
    <property type="entry name" value="PROKAR_LIPOPROTEIN"/>
    <property type="match status" value="1"/>
</dbReference>
<keyword evidence="3" id="KW-0732">Signal</keyword>
<dbReference type="NCBIfam" id="NF012200">
    <property type="entry name" value="choice_anch_D"/>
    <property type="match status" value="3"/>
</dbReference>
<dbReference type="Pfam" id="PF14874">
    <property type="entry name" value="PapD-like"/>
    <property type="match status" value="1"/>
</dbReference>
<gene>
    <name evidence="5" type="ORF">DI536_00190</name>
</gene>
<feature type="signal peptide" evidence="3">
    <location>
        <begin position="1"/>
        <end position="20"/>
    </location>
</feature>
<feature type="chain" id="PRO_5015925089" description="Abnormal spindle-like microcephaly-associated protein ASH domain-containing protein" evidence="3">
    <location>
        <begin position="21"/>
        <end position="915"/>
    </location>
</feature>
<sequence length="915" mass="92840">MRVGLLAAVFGVLLASCSPAPTCGPDTCDGCCDATGTCRVGTTNEFCGGAGAACDTCASDRECSARACAAPSSCEVESPTIDFGTVARGSSHQRTFTVTNTGDVARAVAMTFASNSSNRIAVEPSGTVTLEPNATQTFTLTLDTTNSGPATATLPLKRDSSCSSDVTIAAVVVDALLTCAPPQLNFGYVPPSLTGTGQLTCSNAGSAPIAISNVKLSEQGQTTASTIFTYAGAATVVVPAQGSAALELAFKPTALGPRQGLFTFDTDAFGQPTVSLPLRGVGGGPKIDVAPTLTLPPSAVGSSQRGVFVVRNVGVRPNPADPAGNLRIESLRTRALANTTFDEVLVDFPPTYDRTAGIEGGQSVNFDVTFTPQTAGTKSIELSIHSNDVSAPVVTVVVTMEAIAVAPCTYTVTPAAIDFGTPRPGAVVDWPVTVTNTGTTSCTVLEARVAPAQQFAVPDFTGGPLAPGAANRFHVRYTQGSPPAGLPPPAGTLTIGTNSSSTPTTSVPLSASTRATCILTPSQVDFGSAPAACRSAAFNVPVLNTCSTATTVSNATVVTGSGGSTTEFTATASTGASLGANTGVTFTVDYRPADLGADEAFLTFTTTENLDTFRHVIPLRGVGISGTVTETFSARAPRLDVLLAIDDSPSMVDAQTSLAMAGASLGFSNAVDVRFGVTTADLASTARGVLRRTGSNAPFVANSTPNASAEFATLVGLGGTGAASSCLAAAAEALSDARLHGSNLGFLRNDAHLGVICLTDSPDSTPNPVSFELDRLSLVRGLQRADAFSYSVVGPFLPTPPGGCTYDGSNTATHATAITRFSGVEEEICSGNAGASIGNVISQLVARVERNFTLTRPPDLATTPIVTINGAPVPSTVNGMPAWSIDSVTGRLTFSALYAPAPGLPVTISYAPLCY</sequence>
<evidence type="ECO:0000256" key="2">
    <source>
        <dbReference type="ARBA" id="ARBA00022490"/>
    </source>
</evidence>